<comment type="caution">
    <text evidence="2">The sequence shown here is derived from an EMBL/GenBank/DDBJ whole genome shotgun (WGS) entry which is preliminary data.</text>
</comment>
<name>A0ABT0S154_9SPHN</name>
<proteinExistence type="predicted"/>
<dbReference type="PROSITE" id="PS51186">
    <property type="entry name" value="GNAT"/>
    <property type="match status" value="1"/>
</dbReference>
<dbReference type="Proteomes" id="UP001165342">
    <property type="component" value="Unassembled WGS sequence"/>
</dbReference>
<dbReference type="SUPFAM" id="SSF55729">
    <property type="entry name" value="Acyl-CoA N-acyltransferases (Nat)"/>
    <property type="match status" value="1"/>
</dbReference>
<dbReference type="InterPro" id="IPR051531">
    <property type="entry name" value="N-acetyltransferase"/>
</dbReference>
<accession>A0ABT0S154</accession>
<feature type="domain" description="N-acetyltransferase" evidence="1">
    <location>
        <begin position="11"/>
        <end position="180"/>
    </location>
</feature>
<reference evidence="2" key="1">
    <citation type="submission" date="2022-05" db="EMBL/GenBank/DDBJ databases">
        <authorList>
            <person name="Jo J.-H."/>
            <person name="Im W.-T."/>
        </authorList>
    </citation>
    <scope>NUCLEOTIDE SEQUENCE</scope>
    <source>
        <strain evidence="2">SE220</strain>
    </source>
</reference>
<dbReference type="PANTHER" id="PTHR43792">
    <property type="entry name" value="GNAT FAMILY, PUTATIVE (AFU_ORTHOLOGUE AFUA_3G00765)-RELATED-RELATED"/>
    <property type="match status" value="1"/>
</dbReference>
<dbReference type="Pfam" id="PF13302">
    <property type="entry name" value="Acetyltransf_3"/>
    <property type="match status" value="1"/>
</dbReference>
<sequence>MVEVVAETARLRLRDWEGADEQAFYAIMNTPAVMRNLGGVQTPQVWNAAYQRILGFTRDFGHTFWIVEDKTSGEIQGFCGLKRVNSPGAGDLTGTPEIGWRLRESAWGKGIAKEAAMASLDLAFGRFGYDHVIALTVPRNDESQGLMKRLGMTRREDLDFIDTRFGPEMNPSIVFRIDAVDWPRARALATR</sequence>
<dbReference type="InterPro" id="IPR000182">
    <property type="entry name" value="GNAT_dom"/>
</dbReference>
<dbReference type="RefSeq" id="WP_249831080.1">
    <property type="nucleotide sequence ID" value="NZ_JAMGBE010000002.1"/>
</dbReference>
<keyword evidence="3" id="KW-1185">Reference proteome</keyword>
<dbReference type="EMBL" id="JAMGBE010000002">
    <property type="protein sequence ID" value="MCL6729593.1"/>
    <property type="molecule type" value="Genomic_DNA"/>
</dbReference>
<dbReference type="InterPro" id="IPR016181">
    <property type="entry name" value="Acyl_CoA_acyltransferase"/>
</dbReference>
<gene>
    <name evidence="2" type="ORF">LZ538_05915</name>
</gene>
<protein>
    <submittedName>
        <fullName evidence="2">GNAT family N-acetyltransferase</fullName>
    </submittedName>
</protein>
<organism evidence="2 3">
    <name type="scientific">Sphingomonas hankyongi</name>
    <dbReference type="NCBI Taxonomy" id="2908209"/>
    <lineage>
        <taxon>Bacteria</taxon>
        <taxon>Pseudomonadati</taxon>
        <taxon>Pseudomonadota</taxon>
        <taxon>Alphaproteobacteria</taxon>
        <taxon>Sphingomonadales</taxon>
        <taxon>Sphingomonadaceae</taxon>
        <taxon>Sphingomonas</taxon>
    </lineage>
</organism>
<evidence type="ECO:0000313" key="3">
    <source>
        <dbReference type="Proteomes" id="UP001165342"/>
    </source>
</evidence>
<evidence type="ECO:0000259" key="1">
    <source>
        <dbReference type="PROSITE" id="PS51186"/>
    </source>
</evidence>
<dbReference type="PANTHER" id="PTHR43792:SF1">
    <property type="entry name" value="N-ACETYLTRANSFERASE DOMAIN-CONTAINING PROTEIN"/>
    <property type="match status" value="1"/>
</dbReference>
<evidence type="ECO:0000313" key="2">
    <source>
        <dbReference type="EMBL" id="MCL6729593.1"/>
    </source>
</evidence>
<dbReference type="Gene3D" id="3.40.630.30">
    <property type="match status" value="1"/>
</dbReference>